<dbReference type="EMBL" id="BARW01028317">
    <property type="protein sequence ID" value="GAJ11604.1"/>
    <property type="molecule type" value="Genomic_DNA"/>
</dbReference>
<comment type="caution">
    <text evidence="1">The sequence shown here is derived from an EMBL/GenBank/DDBJ whole genome shotgun (WGS) entry which is preliminary data.</text>
</comment>
<name>X1U276_9ZZZZ</name>
<dbReference type="AlphaFoldDB" id="X1U276"/>
<organism evidence="1">
    <name type="scientific">marine sediment metagenome</name>
    <dbReference type="NCBI Taxonomy" id="412755"/>
    <lineage>
        <taxon>unclassified sequences</taxon>
        <taxon>metagenomes</taxon>
        <taxon>ecological metagenomes</taxon>
    </lineage>
</organism>
<accession>X1U276</accession>
<proteinExistence type="predicted"/>
<gene>
    <name evidence="1" type="ORF">S12H4_45743</name>
</gene>
<evidence type="ECO:0000313" key="1">
    <source>
        <dbReference type="EMBL" id="GAJ11604.1"/>
    </source>
</evidence>
<protein>
    <submittedName>
        <fullName evidence="1">Uncharacterized protein</fullName>
    </submittedName>
</protein>
<feature type="non-terminal residue" evidence="1">
    <location>
        <position position="1"/>
    </location>
</feature>
<sequence>ECVKLVNLTGEVEVDSRLIIKDEEGNISLAIISESDNKDLYIKKEAIEIVFFKIYNSEEFEELDVGTMEKCNNLERKEKEYIVGLIRTDEYIFEAKIIGLIDEYETSYENIKDELNIPVGSEFGFSFTYSNKTIRGTSEKNVSTSVYAEEIPIQYIDREASISSGFINIRVW</sequence>
<reference evidence="1" key="1">
    <citation type="journal article" date="2014" name="Front. Microbiol.">
        <title>High frequency of phylogenetically diverse reductive dehalogenase-homologous genes in deep subseafloor sedimentary metagenomes.</title>
        <authorList>
            <person name="Kawai M."/>
            <person name="Futagami T."/>
            <person name="Toyoda A."/>
            <person name="Takaki Y."/>
            <person name="Nishi S."/>
            <person name="Hori S."/>
            <person name="Arai W."/>
            <person name="Tsubouchi T."/>
            <person name="Morono Y."/>
            <person name="Uchiyama I."/>
            <person name="Ito T."/>
            <person name="Fujiyama A."/>
            <person name="Inagaki F."/>
            <person name="Takami H."/>
        </authorList>
    </citation>
    <scope>NUCLEOTIDE SEQUENCE</scope>
    <source>
        <strain evidence="1">Expedition CK06-06</strain>
    </source>
</reference>